<feature type="domain" description="Fimbrial-type adhesion" evidence="2">
    <location>
        <begin position="26"/>
        <end position="172"/>
    </location>
</feature>
<reference evidence="3 4" key="1">
    <citation type="submission" date="2012-02" db="EMBL/GenBank/DDBJ databases">
        <title>Whole genome shotgun sequence of Escherichia hermannii NBRC 105704.</title>
        <authorList>
            <person name="Yoshida I."/>
            <person name="Hosoyama A."/>
            <person name="Tsuchikane K."/>
            <person name="Katsumata H."/>
            <person name="Yamazaki S."/>
            <person name="Fujita N."/>
        </authorList>
    </citation>
    <scope>NUCLEOTIDE SEQUENCE [LARGE SCALE GENOMIC DNA]</scope>
    <source>
        <strain evidence="3 4">NBRC 105704</strain>
    </source>
</reference>
<dbReference type="EMBL" id="BAFF01000003">
    <property type="protein sequence ID" value="GAB51497.1"/>
    <property type="molecule type" value="Genomic_DNA"/>
</dbReference>
<evidence type="ECO:0000256" key="1">
    <source>
        <dbReference type="SAM" id="SignalP"/>
    </source>
</evidence>
<evidence type="ECO:0000259" key="2">
    <source>
        <dbReference type="Pfam" id="PF00419"/>
    </source>
</evidence>
<dbReference type="Pfam" id="PF00419">
    <property type="entry name" value="Fimbrial"/>
    <property type="match status" value="1"/>
</dbReference>
<dbReference type="SUPFAM" id="SSF49401">
    <property type="entry name" value="Bacterial adhesins"/>
    <property type="match status" value="1"/>
</dbReference>
<dbReference type="InterPro" id="IPR008966">
    <property type="entry name" value="Adhesion_dom_sf"/>
</dbReference>
<evidence type="ECO:0000313" key="3">
    <source>
        <dbReference type="EMBL" id="GAB51497.1"/>
    </source>
</evidence>
<dbReference type="InterPro" id="IPR036937">
    <property type="entry name" value="Adhesion_dom_fimbrial_sf"/>
</dbReference>
<proteinExistence type="predicted"/>
<dbReference type="PANTHER" id="PTHR33420">
    <property type="entry name" value="FIMBRIAL SUBUNIT ELFA-RELATED"/>
    <property type="match status" value="1"/>
</dbReference>
<organism evidence="3 4">
    <name type="scientific">Atlantibacter hermannii NBRC 105704</name>
    <dbReference type="NCBI Taxonomy" id="1115512"/>
    <lineage>
        <taxon>Bacteria</taxon>
        <taxon>Pseudomonadati</taxon>
        <taxon>Pseudomonadota</taxon>
        <taxon>Gammaproteobacteria</taxon>
        <taxon>Enterobacterales</taxon>
        <taxon>Enterobacteriaceae</taxon>
        <taxon>Atlantibacter</taxon>
    </lineage>
</organism>
<dbReference type="RefSeq" id="WP_002434697.1">
    <property type="nucleotide sequence ID" value="NZ_BAFF01000003.1"/>
</dbReference>
<dbReference type="GeneID" id="92827763"/>
<dbReference type="InterPro" id="IPR050263">
    <property type="entry name" value="Bact_Fimbrial_Adh_Pro"/>
</dbReference>
<sequence>MKNVVALFISLTSLFIMPCFASDGVINFSGKITDQSCEIDTQASTLNVNLGSYSISQFGGSVGVTSLPIPFTIKLKNCPNTEEILRFNVALSGVSEPTNPDYLKINDGGAQGVAIVIKDKDGAVVPINKTSPTVYDIPDVEMELKFTAYYISTSSLVKPGDANSTTDITLVYR</sequence>
<protein>
    <submittedName>
        <fullName evidence="3">Putative fimbrial-like protein</fullName>
    </submittedName>
</protein>
<name>H5V0I9_ATLHE</name>
<dbReference type="PANTHER" id="PTHR33420:SF5">
    <property type="entry name" value="FIMBRIAL SUBUNIT"/>
    <property type="match status" value="1"/>
</dbReference>
<accession>H5V0I9</accession>
<dbReference type="InterPro" id="IPR000259">
    <property type="entry name" value="Adhesion_dom_fimbrial"/>
</dbReference>
<dbReference type="Proteomes" id="UP000010297">
    <property type="component" value="Unassembled WGS sequence"/>
</dbReference>
<keyword evidence="1" id="KW-0732">Signal</keyword>
<dbReference type="Gene3D" id="2.60.40.1090">
    <property type="entry name" value="Fimbrial-type adhesion domain"/>
    <property type="match status" value="1"/>
</dbReference>
<feature type="chain" id="PRO_5003598794" evidence="1">
    <location>
        <begin position="22"/>
        <end position="173"/>
    </location>
</feature>
<dbReference type="AlphaFoldDB" id="H5V0I9"/>
<gene>
    <name evidence="3" type="ORF">EH105704_03_00010</name>
</gene>
<keyword evidence="4" id="KW-1185">Reference proteome</keyword>
<dbReference type="GO" id="GO:0043709">
    <property type="term" value="P:cell adhesion involved in single-species biofilm formation"/>
    <property type="evidence" value="ECO:0007669"/>
    <property type="project" value="TreeGrafter"/>
</dbReference>
<comment type="caution">
    <text evidence="3">The sequence shown here is derived from an EMBL/GenBank/DDBJ whole genome shotgun (WGS) entry which is preliminary data.</text>
</comment>
<dbReference type="GO" id="GO:0009289">
    <property type="term" value="C:pilus"/>
    <property type="evidence" value="ECO:0007669"/>
    <property type="project" value="InterPro"/>
</dbReference>
<evidence type="ECO:0000313" key="4">
    <source>
        <dbReference type="Proteomes" id="UP000010297"/>
    </source>
</evidence>
<feature type="signal peptide" evidence="1">
    <location>
        <begin position="1"/>
        <end position="21"/>
    </location>
</feature>
<dbReference type="eggNOG" id="COG3539">
    <property type="taxonomic scope" value="Bacteria"/>
</dbReference>